<protein>
    <recommendedName>
        <fullName evidence="6">U3 small nucleolar RNA-associated protein 13 C-terminal domain-containing protein</fullName>
    </recommendedName>
</protein>
<feature type="repeat" description="WD" evidence="5">
    <location>
        <begin position="562"/>
        <end position="603"/>
    </location>
</feature>
<evidence type="ECO:0000256" key="2">
    <source>
        <dbReference type="ARBA" id="ARBA00022574"/>
    </source>
</evidence>
<dbReference type="OrthoDB" id="5414888at2759"/>
<dbReference type="InterPro" id="IPR036322">
    <property type="entry name" value="WD40_repeat_dom_sf"/>
</dbReference>
<dbReference type="GO" id="GO:0032040">
    <property type="term" value="C:small-subunit processome"/>
    <property type="evidence" value="ECO:0007669"/>
    <property type="project" value="InterPro"/>
</dbReference>
<dbReference type="PANTHER" id="PTHR19854">
    <property type="entry name" value="TRANSDUCIN BETA-LIKE 3"/>
    <property type="match status" value="1"/>
</dbReference>
<proteinExistence type="predicted"/>
<organism evidence="7 8">
    <name type="scientific">Jimgerdemannia flammicorona</name>
    <dbReference type="NCBI Taxonomy" id="994334"/>
    <lineage>
        <taxon>Eukaryota</taxon>
        <taxon>Fungi</taxon>
        <taxon>Fungi incertae sedis</taxon>
        <taxon>Mucoromycota</taxon>
        <taxon>Mucoromycotina</taxon>
        <taxon>Endogonomycetes</taxon>
        <taxon>Endogonales</taxon>
        <taxon>Endogonaceae</taxon>
        <taxon>Jimgerdemannia</taxon>
    </lineage>
</organism>
<dbReference type="GO" id="GO:0000480">
    <property type="term" value="P:endonucleolytic cleavage in 5'-ETS of tricistronic rRNA transcript (SSU-rRNA, 5.8S rRNA, LSU-rRNA)"/>
    <property type="evidence" value="ECO:0007669"/>
    <property type="project" value="TreeGrafter"/>
</dbReference>
<keyword evidence="4" id="KW-0539">Nucleus</keyword>
<dbReference type="SMART" id="SM00320">
    <property type="entry name" value="WD40"/>
    <property type="match status" value="13"/>
</dbReference>
<name>A0A433DHY4_9FUNG</name>
<dbReference type="InterPro" id="IPR013934">
    <property type="entry name" value="Utp13_C"/>
</dbReference>
<dbReference type="InterPro" id="IPR019775">
    <property type="entry name" value="WD40_repeat_CS"/>
</dbReference>
<keyword evidence="3" id="KW-0677">Repeat</keyword>
<feature type="domain" description="U3 small nucleolar RNA-associated protein 13 C-terminal" evidence="6">
    <location>
        <begin position="663"/>
        <end position="803"/>
    </location>
</feature>
<dbReference type="InterPro" id="IPR001680">
    <property type="entry name" value="WD40_rpt"/>
</dbReference>
<dbReference type="GO" id="GO:0034511">
    <property type="term" value="F:U3 snoRNA binding"/>
    <property type="evidence" value="ECO:0007669"/>
    <property type="project" value="TreeGrafter"/>
</dbReference>
<keyword evidence="2 5" id="KW-0853">WD repeat</keyword>
<evidence type="ECO:0000256" key="1">
    <source>
        <dbReference type="ARBA" id="ARBA00004604"/>
    </source>
</evidence>
<evidence type="ECO:0000256" key="5">
    <source>
        <dbReference type="PROSITE-ProRule" id="PRU00221"/>
    </source>
</evidence>
<dbReference type="InterPro" id="IPR020472">
    <property type="entry name" value="WD40_PAC1"/>
</dbReference>
<dbReference type="PROSITE" id="PS00678">
    <property type="entry name" value="WD_REPEATS_1"/>
    <property type="match status" value="4"/>
</dbReference>
<feature type="repeat" description="WD" evidence="5">
    <location>
        <begin position="478"/>
        <end position="519"/>
    </location>
</feature>
<comment type="caution">
    <text evidence="7">The sequence shown here is derived from an EMBL/GenBank/DDBJ whole genome shotgun (WGS) entry which is preliminary data.</text>
</comment>
<dbReference type="GO" id="GO:0000472">
    <property type="term" value="P:endonucleolytic cleavage to generate mature 5'-end of SSU-rRNA from (SSU-rRNA, 5.8S rRNA, LSU-rRNA)"/>
    <property type="evidence" value="ECO:0007669"/>
    <property type="project" value="TreeGrafter"/>
</dbReference>
<keyword evidence="8" id="KW-1185">Reference proteome</keyword>
<evidence type="ECO:0000256" key="4">
    <source>
        <dbReference type="ARBA" id="ARBA00023242"/>
    </source>
</evidence>
<evidence type="ECO:0000259" key="6">
    <source>
        <dbReference type="Pfam" id="PF08625"/>
    </source>
</evidence>
<dbReference type="Gene3D" id="2.130.10.10">
    <property type="entry name" value="YVTN repeat-like/Quinoprotein amine dehydrogenase"/>
    <property type="match status" value="4"/>
</dbReference>
<feature type="repeat" description="WD" evidence="5">
    <location>
        <begin position="421"/>
        <end position="456"/>
    </location>
</feature>
<dbReference type="FunFam" id="2.130.10.10:FF:000230">
    <property type="entry name" value="Transducin beta-like protein 3"/>
    <property type="match status" value="1"/>
</dbReference>
<dbReference type="Pfam" id="PF08625">
    <property type="entry name" value="Utp13"/>
    <property type="match status" value="1"/>
</dbReference>
<dbReference type="AlphaFoldDB" id="A0A433DHY4"/>
<dbReference type="SUPFAM" id="SSF50978">
    <property type="entry name" value="WD40 repeat-like"/>
    <property type="match status" value="2"/>
</dbReference>
<feature type="repeat" description="WD" evidence="5">
    <location>
        <begin position="255"/>
        <end position="282"/>
    </location>
</feature>
<feature type="repeat" description="WD" evidence="5">
    <location>
        <begin position="189"/>
        <end position="230"/>
    </location>
</feature>
<evidence type="ECO:0000313" key="7">
    <source>
        <dbReference type="EMBL" id="RUP50463.1"/>
    </source>
</evidence>
<comment type="subcellular location">
    <subcellularLocation>
        <location evidence="1">Nucleus</location>
        <location evidence="1">Nucleolus</location>
    </subcellularLocation>
</comment>
<dbReference type="CDD" id="cd00200">
    <property type="entry name" value="WD40"/>
    <property type="match status" value="2"/>
</dbReference>
<dbReference type="PROSITE" id="PS50082">
    <property type="entry name" value="WD_REPEATS_2"/>
    <property type="match status" value="11"/>
</dbReference>
<feature type="repeat" description="WD" evidence="5">
    <location>
        <begin position="145"/>
        <end position="188"/>
    </location>
</feature>
<accession>A0A433DHY4</accession>
<sequence>MAPAPSGKIQLKTTFTSTQTIESIYTGGKATFSPDEKWLITIVGEDIDITEVDTGKKVYRLKGDTEMITTFAIKPDGRYLVSASRSLVMRTWDLSTGQMVRSYKAHEAPIIVMDADRTSTLVATGSADSTVKVWDVDKGYCTHNFKGHGGVVSAIKFHPDKHKWILVSGADDCQVRVWDLMKRSCIAVLESHVSVIRGLDFSHDGWHLISGSRDRVVNVWDLKQKKLLRTFPIYETIETVGLLVPETQMEGDKKPGRELFYTGGDKGVIRVWDLANGELVKEQTQEKNSKHAISDIIYAKKSNRLAAVTSDQNILIYDILSGLRRIKQIVGYNDEVIDVAYLGETEDHLAVATNSEQIRVFNIKSFDCDIIYGHTDIVLCLGRSRDGLVFVSGSKDNTARIWAVNTDHSDLDARYRCAGICVGHTEAVGAVAMSQKTTDFVITGSQDRTIKCWDLSKLDLSGPTSDEEPAKPKSMYTIIAHDKDINSICVAPNDKFLATGSQDKTAKVWNVETGTLLGTCNGHKRGVWCVQFSPVDQVLATSSGDKTIKIWSLKDFSCLKTFEGHTNSILKVAFLTSGMQLVSSGSDGLVKLWTIKTTECVTTLDNHTEKIWGLAVRHDERVVVSGGADSMINFWEDQTEEEMEKEALEKEELILKHVFDVLEQDLQNYLRKKDYHNAILLSLSLNQPHRLLGLFTEIISMREDKDSITGSKSVDQIVEGMTNEQLEKLLTYIRDWNTNAKHARTAQTILNAVLHGFTSEQLLEVNNAKEFIDGLIPYTERHYQRLDDLITQSFIVDYTLHAMDLIDPVGKKVEVDGIEED</sequence>
<feature type="repeat" description="WD" evidence="5">
    <location>
        <begin position="103"/>
        <end position="144"/>
    </location>
</feature>
<dbReference type="PROSITE" id="PS50294">
    <property type="entry name" value="WD_REPEATS_REGION"/>
    <property type="match status" value="10"/>
</dbReference>
<gene>
    <name evidence="7" type="ORF">BC936DRAFT_139005</name>
</gene>
<dbReference type="Pfam" id="PF00400">
    <property type="entry name" value="WD40"/>
    <property type="match status" value="10"/>
</dbReference>
<dbReference type="PRINTS" id="PR00320">
    <property type="entry name" value="GPROTEINBRPT"/>
</dbReference>
<evidence type="ECO:0000313" key="8">
    <source>
        <dbReference type="Proteomes" id="UP000268093"/>
    </source>
</evidence>
<feature type="repeat" description="WD" evidence="5">
    <location>
        <begin position="371"/>
        <end position="406"/>
    </location>
</feature>
<dbReference type="Proteomes" id="UP000268093">
    <property type="component" value="Unassembled WGS sequence"/>
</dbReference>
<dbReference type="EMBL" id="RBNI01001413">
    <property type="protein sequence ID" value="RUP50463.1"/>
    <property type="molecule type" value="Genomic_DNA"/>
</dbReference>
<feature type="repeat" description="WD" evidence="5">
    <location>
        <begin position="61"/>
        <end position="102"/>
    </location>
</feature>
<feature type="repeat" description="WD" evidence="5">
    <location>
        <begin position="604"/>
        <end position="645"/>
    </location>
</feature>
<feature type="repeat" description="WD" evidence="5">
    <location>
        <begin position="520"/>
        <end position="561"/>
    </location>
</feature>
<dbReference type="GO" id="GO:0030686">
    <property type="term" value="C:90S preribosome"/>
    <property type="evidence" value="ECO:0007669"/>
    <property type="project" value="TreeGrafter"/>
</dbReference>
<evidence type="ECO:0000256" key="3">
    <source>
        <dbReference type="ARBA" id="ARBA00022737"/>
    </source>
</evidence>
<dbReference type="PANTHER" id="PTHR19854:SF15">
    <property type="entry name" value="TRANSDUCIN BETA-LIKE PROTEIN 3"/>
    <property type="match status" value="1"/>
</dbReference>
<reference evidence="7 8" key="1">
    <citation type="journal article" date="2018" name="New Phytol.">
        <title>Phylogenomics of Endogonaceae and evolution of mycorrhizas within Mucoromycota.</title>
        <authorList>
            <person name="Chang Y."/>
            <person name="Desiro A."/>
            <person name="Na H."/>
            <person name="Sandor L."/>
            <person name="Lipzen A."/>
            <person name="Clum A."/>
            <person name="Barry K."/>
            <person name="Grigoriev I.V."/>
            <person name="Martin F.M."/>
            <person name="Stajich J.E."/>
            <person name="Smith M.E."/>
            <person name="Bonito G."/>
            <person name="Spatafora J.W."/>
        </authorList>
    </citation>
    <scope>NUCLEOTIDE SEQUENCE [LARGE SCALE GENOMIC DNA]</scope>
    <source>
        <strain evidence="7 8">GMNB39</strain>
    </source>
</reference>
<dbReference type="InterPro" id="IPR015943">
    <property type="entry name" value="WD40/YVTN_repeat-like_dom_sf"/>
</dbReference>